<organism evidence="1 2">
    <name type="scientific">Fonsecaea erecta</name>
    <dbReference type="NCBI Taxonomy" id="1367422"/>
    <lineage>
        <taxon>Eukaryota</taxon>
        <taxon>Fungi</taxon>
        <taxon>Dikarya</taxon>
        <taxon>Ascomycota</taxon>
        <taxon>Pezizomycotina</taxon>
        <taxon>Eurotiomycetes</taxon>
        <taxon>Chaetothyriomycetidae</taxon>
        <taxon>Chaetothyriales</taxon>
        <taxon>Herpotrichiellaceae</taxon>
        <taxon>Fonsecaea</taxon>
    </lineage>
</organism>
<evidence type="ECO:0008006" key="3">
    <source>
        <dbReference type="Google" id="ProtNLM"/>
    </source>
</evidence>
<gene>
    <name evidence="1" type="ORF">AYL99_12015</name>
</gene>
<dbReference type="RefSeq" id="XP_018687163.1">
    <property type="nucleotide sequence ID" value="XM_018843519.1"/>
</dbReference>
<keyword evidence="2" id="KW-1185">Reference proteome</keyword>
<reference evidence="1 2" key="1">
    <citation type="submission" date="2016-04" db="EMBL/GenBank/DDBJ databases">
        <title>Draft genome of Fonsecaea erecta CBS 125763.</title>
        <authorList>
            <person name="Weiss V.A."/>
            <person name="Vicente V.A."/>
            <person name="Raittz R.T."/>
            <person name="Moreno L.F."/>
            <person name="De Souza E.M."/>
            <person name="Pedrosa F.O."/>
            <person name="Steffens M.B."/>
            <person name="Faoro H."/>
            <person name="Tadra-Sfeir M.Z."/>
            <person name="Najafzadeh M.J."/>
            <person name="Felipe M.S."/>
            <person name="Teixeira M."/>
            <person name="Sun J."/>
            <person name="Xi L."/>
            <person name="Gomes R."/>
            <person name="De Azevedo C.M."/>
            <person name="Salgado C.G."/>
            <person name="Da Silva M.B."/>
            <person name="Nascimento M.F."/>
            <person name="Queiroz-Telles F."/>
            <person name="Attili D.S."/>
            <person name="Gorbushina A."/>
        </authorList>
    </citation>
    <scope>NUCLEOTIDE SEQUENCE [LARGE SCALE GENOMIC DNA]</scope>
    <source>
        <strain evidence="1 2">CBS 125763</strain>
    </source>
</reference>
<protein>
    <recommendedName>
        <fullName evidence="3">F-box domain-containing protein</fullName>
    </recommendedName>
</protein>
<dbReference type="GeneID" id="30016182"/>
<name>A0A178Z308_9EURO</name>
<evidence type="ECO:0000313" key="2">
    <source>
        <dbReference type="Proteomes" id="UP000078343"/>
    </source>
</evidence>
<evidence type="ECO:0000313" key="1">
    <source>
        <dbReference type="EMBL" id="OAP53796.1"/>
    </source>
</evidence>
<dbReference type="EMBL" id="LVYI01000022">
    <property type="protein sequence ID" value="OAP53796.1"/>
    <property type="molecule type" value="Genomic_DNA"/>
</dbReference>
<accession>A0A178Z308</accession>
<dbReference type="AlphaFoldDB" id="A0A178Z308"/>
<dbReference type="OrthoDB" id="2520703at2759"/>
<dbReference type="Proteomes" id="UP000078343">
    <property type="component" value="Unassembled WGS sequence"/>
</dbReference>
<proteinExistence type="predicted"/>
<comment type="caution">
    <text evidence="1">The sequence shown here is derived from an EMBL/GenBank/DDBJ whole genome shotgun (WGS) entry which is preliminary data.</text>
</comment>
<sequence length="268" mass="30066">MPPTGIEGLPDEMLLEIAKLLANQGQQDICHFSLCSKRTLSIGTPELYRNVQLTGTKSVSLLLRSFSCSKDLTDRVRSLSVEANDDFEDDAQSDHTQGDHSESDFVRDCLPLLPPDRTIPFLNYLATRDEGYKYSIQEGLGEEYRLALLVLQLSKLTELSLNVPWTPPPVVYLMKFALQKKLFVDLSKITIDSRYDEERVAISPFLLQPSLKTFKSSGLAVRFSFFNNKAGCPTVLPIRDLNLASVSIRGFDYGGLETMMMKENSAKL</sequence>